<sequence length="97" mass="10993">MVWSDGCGCQNKSYWSGTICHFEAEVSRSGAHADGMRFNAQRNKQEAKWGSFFSPHDHVLAMQMVRQVPFFNNTLEVLFTDSIVDAILEVCASWKTC</sequence>
<comment type="caution">
    <text evidence="1">The sequence shown here is derived from an EMBL/GenBank/DDBJ whole genome shotgun (WGS) entry which is preliminary data.</text>
</comment>
<dbReference type="AlphaFoldDB" id="A0AAV4A0A5"/>
<evidence type="ECO:0000313" key="2">
    <source>
        <dbReference type="Proteomes" id="UP000735302"/>
    </source>
</evidence>
<protein>
    <submittedName>
        <fullName evidence="1">Uncharacterized protein</fullName>
    </submittedName>
</protein>
<gene>
    <name evidence="1" type="ORF">PoB_002652900</name>
</gene>
<accession>A0AAV4A0A5</accession>
<name>A0AAV4A0A5_9GAST</name>
<reference evidence="1 2" key="1">
    <citation type="journal article" date="2021" name="Elife">
        <title>Chloroplast acquisition without the gene transfer in kleptoplastic sea slugs, Plakobranchus ocellatus.</title>
        <authorList>
            <person name="Maeda T."/>
            <person name="Takahashi S."/>
            <person name="Yoshida T."/>
            <person name="Shimamura S."/>
            <person name="Takaki Y."/>
            <person name="Nagai Y."/>
            <person name="Toyoda A."/>
            <person name="Suzuki Y."/>
            <person name="Arimoto A."/>
            <person name="Ishii H."/>
            <person name="Satoh N."/>
            <person name="Nishiyama T."/>
            <person name="Hasebe M."/>
            <person name="Maruyama T."/>
            <person name="Minagawa J."/>
            <person name="Obokata J."/>
            <person name="Shigenobu S."/>
        </authorList>
    </citation>
    <scope>NUCLEOTIDE SEQUENCE [LARGE SCALE GENOMIC DNA]</scope>
</reference>
<proteinExistence type="predicted"/>
<evidence type="ECO:0000313" key="1">
    <source>
        <dbReference type="EMBL" id="GFO00024.1"/>
    </source>
</evidence>
<keyword evidence="2" id="KW-1185">Reference proteome</keyword>
<dbReference type="Proteomes" id="UP000735302">
    <property type="component" value="Unassembled WGS sequence"/>
</dbReference>
<organism evidence="1 2">
    <name type="scientific">Plakobranchus ocellatus</name>
    <dbReference type="NCBI Taxonomy" id="259542"/>
    <lineage>
        <taxon>Eukaryota</taxon>
        <taxon>Metazoa</taxon>
        <taxon>Spiralia</taxon>
        <taxon>Lophotrochozoa</taxon>
        <taxon>Mollusca</taxon>
        <taxon>Gastropoda</taxon>
        <taxon>Heterobranchia</taxon>
        <taxon>Euthyneura</taxon>
        <taxon>Panpulmonata</taxon>
        <taxon>Sacoglossa</taxon>
        <taxon>Placobranchoidea</taxon>
        <taxon>Plakobranchidae</taxon>
        <taxon>Plakobranchus</taxon>
    </lineage>
</organism>
<dbReference type="EMBL" id="BLXT01003024">
    <property type="protein sequence ID" value="GFO00024.1"/>
    <property type="molecule type" value="Genomic_DNA"/>
</dbReference>